<comment type="subcellular location">
    <subcellularLocation>
        <location evidence="1">Membrane</location>
        <topology evidence="1">Single-pass membrane protein</topology>
    </subcellularLocation>
</comment>
<evidence type="ECO:0000313" key="8">
    <source>
        <dbReference type="Proteomes" id="UP000635071"/>
    </source>
</evidence>
<dbReference type="SUPFAM" id="SSF54427">
    <property type="entry name" value="NTF2-like"/>
    <property type="match status" value="1"/>
</dbReference>
<evidence type="ECO:0000256" key="3">
    <source>
        <dbReference type="ARBA" id="ARBA00022989"/>
    </source>
</evidence>
<evidence type="ECO:0000256" key="2">
    <source>
        <dbReference type="ARBA" id="ARBA00022692"/>
    </source>
</evidence>
<dbReference type="EMBL" id="BMJM01000002">
    <property type="protein sequence ID" value="GGE02917.1"/>
    <property type="molecule type" value="Genomic_DNA"/>
</dbReference>
<protein>
    <submittedName>
        <fullName evidence="7">Type VI secretion protein</fullName>
    </submittedName>
</protein>
<dbReference type="AlphaFoldDB" id="A0A916ZLA4"/>
<dbReference type="GO" id="GO:0016020">
    <property type="term" value="C:membrane"/>
    <property type="evidence" value="ECO:0007669"/>
    <property type="project" value="UniProtKB-SubCell"/>
</dbReference>
<name>A0A916ZLA4_9SPHN</name>
<dbReference type="InterPro" id="IPR007430">
    <property type="entry name" value="VirB8"/>
</dbReference>
<keyword evidence="2 5" id="KW-0812">Transmembrane</keyword>
<accession>A0A916ZLA4</accession>
<feature type="transmembrane region" description="Helical" evidence="5">
    <location>
        <begin position="28"/>
        <end position="51"/>
    </location>
</feature>
<proteinExistence type="predicted"/>
<evidence type="ECO:0000256" key="5">
    <source>
        <dbReference type="SAM" id="Phobius"/>
    </source>
</evidence>
<organism evidence="7 8">
    <name type="scientific">Sandarakinorhabdus glacialis</name>
    <dbReference type="NCBI Taxonomy" id="1614636"/>
    <lineage>
        <taxon>Bacteria</taxon>
        <taxon>Pseudomonadati</taxon>
        <taxon>Pseudomonadota</taxon>
        <taxon>Alphaproteobacteria</taxon>
        <taxon>Sphingomonadales</taxon>
        <taxon>Sphingosinicellaceae</taxon>
        <taxon>Sandarakinorhabdus</taxon>
    </lineage>
</organism>
<dbReference type="RefSeq" id="WP_188761519.1">
    <property type="nucleotide sequence ID" value="NZ_BMJM01000002.1"/>
</dbReference>
<reference evidence="7" key="1">
    <citation type="journal article" date="2014" name="Int. J. Syst. Evol. Microbiol.">
        <title>Complete genome sequence of Corynebacterium casei LMG S-19264T (=DSM 44701T), isolated from a smear-ripened cheese.</title>
        <authorList>
            <consortium name="US DOE Joint Genome Institute (JGI-PGF)"/>
            <person name="Walter F."/>
            <person name="Albersmeier A."/>
            <person name="Kalinowski J."/>
            <person name="Ruckert C."/>
        </authorList>
    </citation>
    <scope>NUCLEOTIDE SEQUENCE</scope>
    <source>
        <strain evidence="7">CGMCC 1.15519</strain>
    </source>
</reference>
<dbReference type="Gene3D" id="3.10.450.230">
    <property type="entry name" value="VirB8 protein"/>
    <property type="match status" value="1"/>
</dbReference>
<evidence type="ECO:0000313" key="7">
    <source>
        <dbReference type="EMBL" id="GGE02917.1"/>
    </source>
</evidence>
<evidence type="ECO:0000256" key="1">
    <source>
        <dbReference type="ARBA" id="ARBA00004167"/>
    </source>
</evidence>
<dbReference type="GO" id="GO:0030255">
    <property type="term" value="P:protein secretion by the type IV secretion system"/>
    <property type="evidence" value="ECO:0007669"/>
    <property type="project" value="InterPro"/>
</dbReference>
<reference evidence="7" key="2">
    <citation type="submission" date="2020-09" db="EMBL/GenBank/DDBJ databases">
        <authorList>
            <person name="Sun Q."/>
            <person name="Zhou Y."/>
        </authorList>
    </citation>
    <scope>NUCLEOTIDE SEQUENCE</scope>
    <source>
        <strain evidence="7">CGMCC 1.15519</strain>
    </source>
</reference>
<dbReference type="InterPro" id="IPR026264">
    <property type="entry name" value="VirB8/PtlE"/>
</dbReference>
<dbReference type="InterPro" id="IPR032710">
    <property type="entry name" value="NTF2-like_dom_sf"/>
</dbReference>
<keyword evidence="4 5" id="KW-0472">Membrane</keyword>
<evidence type="ECO:0000256" key="4">
    <source>
        <dbReference type="ARBA" id="ARBA00023136"/>
    </source>
</evidence>
<sequence>MSERDTYYAAARTWADDRVAAAARQTKLAWIVAGSAGGVAAVLAIALAVLLPLKTTVPYVVTVDRQSGAVQIATTLQEGRLTQNEAVIQAQLAGYVRARETFDETDLRVQYAQVQRLSAPPVARTYVAAMAAANPASPLRTLGRGDTVAVDIKSVSLIAPGTAMVRFDTRRSGLDGGMPGLQSHVAAISFGFANAPLRMEDRFDNPLGFQVTRYRRDTEGLPR</sequence>
<comment type="caution">
    <text evidence="7">The sequence shown here is derived from an EMBL/GenBank/DDBJ whole genome shotgun (WGS) entry which is preliminary data.</text>
</comment>
<keyword evidence="8" id="KW-1185">Reference proteome</keyword>
<keyword evidence="3 5" id="KW-1133">Transmembrane helix</keyword>
<feature type="domain" description="Bacterial virulence protein VirB8" evidence="6">
    <location>
        <begin position="11"/>
        <end position="219"/>
    </location>
</feature>
<dbReference type="Proteomes" id="UP000635071">
    <property type="component" value="Unassembled WGS sequence"/>
</dbReference>
<dbReference type="PIRSF" id="PIRSF003299">
    <property type="entry name" value="VirB8_PtlE"/>
    <property type="match status" value="1"/>
</dbReference>
<dbReference type="CDD" id="cd16424">
    <property type="entry name" value="VirB8"/>
    <property type="match status" value="1"/>
</dbReference>
<gene>
    <name evidence="7" type="ORF">GCM10011529_06710</name>
</gene>
<dbReference type="Pfam" id="PF04335">
    <property type="entry name" value="VirB8"/>
    <property type="match status" value="1"/>
</dbReference>
<evidence type="ECO:0000259" key="6">
    <source>
        <dbReference type="Pfam" id="PF04335"/>
    </source>
</evidence>